<keyword evidence="3" id="KW-1185">Reference proteome</keyword>
<keyword evidence="2" id="KW-0808">Transferase</keyword>
<name>A0A2D2AZ50_9CAUL</name>
<dbReference type="OrthoDB" id="9803871at2"/>
<organism evidence="2 3">
    <name type="scientific">Caulobacter mirabilis</name>
    <dbReference type="NCBI Taxonomy" id="69666"/>
    <lineage>
        <taxon>Bacteria</taxon>
        <taxon>Pseudomonadati</taxon>
        <taxon>Pseudomonadota</taxon>
        <taxon>Alphaproteobacteria</taxon>
        <taxon>Caulobacterales</taxon>
        <taxon>Caulobacteraceae</taxon>
        <taxon>Caulobacter</taxon>
    </lineage>
</organism>
<gene>
    <name evidence="2" type="ORF">CSW64_13110</name>
</gene>
<dbReference type="CDD" id="cd04181">
    <property type="entry name" value="NTP_transferase"/>
    <property type="match status" value="1"/>
</dbReference>
<dbReference type="AlphaFoldDB" id="A0A2D2AZ50"/>
<dbReference type="Proteomes" id="UP000228945">
    <property type="component" value="Chromosome"/>
</dbReference>
<reference evidence="2 3" key="1">
    <citation type="submission" date="2017-10" db="EMBL/GenBank/DDBJ databases">
        <title>Genome sequence of Caulobacter mirabilis FWC38.</title>
        <authorList>
            <person name="Fiebig A."/>
            <person name="Crosson S."/>
        </authorList>
    </citation>
    <scope>NUCLEOTIDE SEQUENCE [LARGE SCALE GENOMIC DNA]</scope>
    <source>
        <strain evidence="2 3">FWC 38</strain>
    </source>
</reference>
<evidence type="ECO:0000313" key="2">
    <source>
        <dbReference type="EMBL" id="ATQ43290.1"/>
    </source>
</evidence>
<evidence type="ECO:0000313" key="3">
    <source>
        <dbReference type="Proteomes" id="UP000228945"/>
    </source>
</evidence>
<sequence length="244" mass="26150">MLKALVLAAGLGSRIRAVAGDLPKPLVPFGGDAILAHNLRWLADSGVREVWINLHYAADAIREAIGDGEAFGLRVHYVYEPELLGTAGALGNIRQAFDETMLVVYGDSVVRCDLAALQARHYVQKAEATIALFDRDRHAHTGIAGGRVRITADQAVERFLEGIGDAVADPLVNAGVYMVEPTILDLIPTAGLVDFGRDVFPQMLQQGRRLSAYVIEDGGYCLGLDTPQSYAAGVALLEQGKVSL</sequence>
<dbReference type="InterPro" id="IPR005835">
    <property type="entry name" value="NTP_transferase_dom"/>
</dbReference>
<dbReference type="InterPro" id="IPR050486">
    <property type="entry name" value="Mannose-1P_guanyltransferase"/>
</dbReference>
<dbReference type="KEGG" id="cmb:CSW64_13110"/>
<dbReference type="Gene3D" id="3.90.550.10">
    <property type="entry name" value="Spore Coat Polysaccharide Biosynthesis Protein SpsA, Chain A"/>
    <property type="match status" value="1"/>
</dbReference>
<protein>
    <submittedName>
        <fullName evidence="2">Nucleotidyl transferase</fullName>
    </submittedName>
</protein>
<dbReference type="RefSeq" id="WP_099622541.1">
    <property type="nucleotide sequence ID" value="NZ_CP024201.1"/>
</dbReference>
<proteinExistence type="predicted"/>
<dbReference type="SUPFAM" id="SSF53448">
    <property type="entry name" value="Nucleotide-diphospho-sugar transferases"/>
    <property type="match status" value="1"/>
</dbReference>
<dbReference type="PANTHER" id="PTHR22572">
    <property type="entry name" value="SUGAR-1-PHOSPHATE GUANYL TRANSFERASE"/>
    <property type="match status" value="1"/>
</dbReference>
<dbReference type="EMBL" id="CP024201">
    <property type="protein sequence ID" value="ATQ43290.1"/>
    <property type="molecule type" value="Genomic_DNA"/>
</dbReference>
<evidence type="ECO:0000259" key="1">
    <source>
        <dbReference type="Pfam" id="PF00483"/>
    </source>
</evidence>
<accession>A0A2D2AZ50</accession>
<feature type="domain" description="Nucleotidyl transferase" evidence="1">
    <location>
        <begin position="3"/>
        <end position="216"/>
    </location>
</feature>
<dbReference type="Pfam" id="PF00483">
    <property type="entry name" value="NTP_transferase"/>
    <property type="match status" value="1"/>
</dbReference>
<dbReference type="InterPro" id="IPR029044">
    <property type="entry name" value="Nucleotide-diphossugar_trans"/>
</dbReference>
<dbReference type="GO" id="GO:0016740">
    <property type="term" value="F:transferase activity"/>
    <property type="evidence" value="ECO:0007669"/>
    <property type="project" value="UniProtKB-KW"/>
</dbReference>